<feature type="signal peptide" evidence="1">
    <location>
        <begin position="1"/>
        <end position="21"/>
    </location>
</feature>
<proteinExistence type="predicted"/>
<evidence type="ECO:0000313" key="3">
    <source>
        <dbReference type="Proteomes" id="UP000199286"/>
    </source>
</evidence>
<reference evidence="2 3" key="1">
    <citation type="submission" date="2016-10" db="EMBL/GenBank/DDBJ databases">
        <authorList>
            <person name="de Groot N.N."/>
        </authorList>
    </citation>
    <scope>NUCLEOTIDE SEQUENCE [LARGE SCALE GENOMIC DNA]</scope>
    <source>
        <strain evidence="2 3">DSM 26880</strain>
    </source>
</reference>
<dbReference type="AlphaFoldDB" id="A0A1H3LL07"/>
<protein>
    <recommendedName>
        <fullName evidence="4">Argininosuccinate lyase</fullName>
    </recommendedName>
</protein>
<accession>A0A1H3LL07</accession>
<keyword evidence="1" id="KW-0732">Signal</keyword>
<evidence type="ECO:0008006" key="4">
    <source>
        <dbReference type="Google" id="ProtNLM"/>
    </source>
</evidence>
<name>A0A1H3LL07_9RHOB</name>
<dbReference type="EMBL" id="FNPF01000013">
    <property type="protein sequence ID" value="SDY65026.1"/>
    <property type="molecule type" value="Genomic_DNA"/>
</dbReference>
<keyword evidence="3" id="KW-1185">Reference proteome</keyword>
<evidence type="ECO:0000256" key="1">
    <source>
        <dbReference type="SAM" id="SignalP"/>
    </source>
</evidence>
<sequence>MTRLVLISCFSAVCLSTSALAQDTFTLDNNTGYTITAVFAAPSEDDDWGPNILGERIAHRETMEVTLDTETSGCMWDLRYEFSDGEFFEEYEVDVCRISGESYILE</sequence>
<evidence type="ECO:0000313" key="2">
    <source>
        <dbReference type="EMBL" id="SDY65026.1"/>
    </source>
</evidence>
<organism evidence="2 3">
    <name type="scientific">Citreimonas salinaria</name>
    <dbReference type="NCBI Taxonomy" id="321339"/>
    <lineage>
        <taxon>Bacteria</taxon>
        <taxon>Pseudomonadati</taxon>
        <taxon>Pseudomonadota</taxon>
        <taxon>Alphaproteobacteria</taxon>
        <taxon>Rhodobacterales</taxon>
        <taxon>Roseobacteraceae</taxon>
        <taxon>Citreimonas</taxon>
    </lineage>
</organism>
<feature type="chain" id="PRO_5011650510" description="Argininosuccinate lyase" evidence="1">
    <location>
        <begin position="22"/>
        <end position="106"/>
    </location>
</feature>
<dbReference type="Proteomes" id="UP000199286">
    <property type="component" value="Unassembled WGS sequence"/>
</dbReference>
<gene>
    <name evidence="2" type="ORF">SAMN05444340_11372</name>
</gene>